<evidence type="ECO:0000259" key="2">
    <source>
        <dbReference type="Pfam" id="PF03061"/>
    </source>
</evidence>
<comment type="similarity">
    <text evidence="1">Belongs to the thioesterase PaaI family.</text>
</comment>
<proteinExistence type="inferred from homology"/>
<dbReference type="PANTHER" id="PTHR21660:SF9">
    <property type="entry name" value="THIOESTERASE DOMAIN-CONTAINING PROTEIN"/>
    <property type="match status" value="1"/>
</dbReference>
<evidence type="ECO:0000313" key="4">
    <source>
        <dbReference type="Proteomes" id="UP000800041"/>
    </source>
</evidence>
<dbReference type="Proteomes" id="UP000800041">
    <property type="component" value="Unassembled WGS sequence"/>
</dbReference>
<dbReference type="Gene3D" id="3.10.129.10">
    <property type="entry name" value="Hotdog Thioesterase"/>
    <property type="match status" value="1"/>
</dbReference>
<dbReference type="AlphaFoldDB" id="A0A6G1GM58"/>
<feature type="domain" description="Thioesterase" evidence="2">
    <location>
        <begin position="71"/>
        <end position="150"/>
    </location>
</feature>
<gene>
    <name evidence="3" type="ORF">K402DRAFT_398207</name>
</gene>
<keyword evidence="4" id="KW-1185">Reference proteome</keyword>
<dbReference type="InterPro" id="IPR006683">
    <property type="entry name" value="Thioestr_dom"/>
</dbReference>
<accession>A0A6G1GM58</accession>
<evidence type="ECO:0000256" key="1">
    <source>
        <dbReference type="ARBA" id="ARBA00008324"/>
    </source>
</evidence>
<sequence>MASKEEARVKAMAAVQSIFDKYFLLAARRPHDHVDYDYETMRQLKLVDAGPEGSVLFEMTIGKNFSNLNDVMHGGAAGVIFDMSTTTALGPLSRPGFYYFLGGVTRTLNISYLRAVPTGTTVRLRSWVTSVGRTMAMIRGEMTSVDGKLVYCTAEHHKVNLDPKPEHAAVKTKWEDELEAEIARTAREKVEKKRRAEKL</sequence>
<dbReference type="Pfam" id="PF03061">
    <property type="entry name" value="4HBT"/>
    <property type="match status" value="1"/>
</dbReference>
<dbReference type="InterPro" id="IPR029069">
    <property type="entry name" value="HotDog_dom_sf"/>
</dbReference>
<dbReference type="CDD" id="cd03443">
    <property type="entry name" value="PaaI_thioesterase"/>
    <property type="match status" value="1"/>
</dbReference>
<evidence type="ECO:0000313" key="3">
    <source>
        <dbReference type="EMBL" id="KAF1981808.1"/>
    </source>
</evidence>
<dbReference type="SUPFAM" id="SSF54637">
    <property type="entry name" value="Thioesterase/thiol ester dehydrase-isomerase"/>
    <property type="match status" value="1"/>
</dbReference>
<reference evidence="3" key="1">
    <citation type="journal article" date="2020" name="Stud. Mycol.">
        <title>101 Dothideomycetes genomes: a test case for predicting lifestyles and emergence of pathogens.</title>
        <authorList>
            <person name="Haridas S."/>
            <person name="Albert R."/>
            <person name="Binder M."/>
            <person name="Bloem J."/>
            <person name="Labutti K."/>
            <person name="Salamov A."/>
            <person name="Andreopoulos B."/>
            <person name="Baker S."/>
            <person name="Barry K."/>
            <person name="Bills G."/>
            <person name="Bluhm B."/>
            <person name="Cannon C."/>
            <person name="Castanera R."/>
            <person name="Culley D."/>
            <person name="Daum C."/>
            <person name="Ezra D."/>
            <person name="Gonzalez J."/>
            <person name="Henrissat B."/>
            <person name="Kuo A."/>
            <person name="Liang C."/>
            <person name="Lipzen A."/>
            <person name="Lutzoni F."/>
            <person name="Magnuson J."/>
            <person name="Mondo S."/>
            <person name="Nolan M."/>
            <person name="Ohm R."/>
            <person name="Pangilinan J."/>
            <person name="Park H.-J."/>
            <person name="Ramirez L."/>
            <person name="Alfaro M."/>
            <person name="Sun H."/>
            <person name="Tritt A."/>
            <person name="Yoshinaga Y."/>
            <person name="Zwiers L.-H."/>
            <person name="Turgeon B."/>
            <person name="Goodwin S."/>
            <person name="Spatafora J."/>
            <person name="Crous P."/>
            <person name="Grigoriev I."/>
        </authorList>
    </citation>
    <scope>NUCLEOTIDE SEQUENCE</scope>
    <source>
        <strain evidence="3">CBS 113979</strain>
    </source>
</reference>
<dbReference type="EMBL" id="ML977193">
    <property type="protein sequence ID" value="KAF1981808.1"/>
    <property type="molecule type" value="Genomic_DNA"/>
</dbReference>
<protein>
    <submittedName>
        <fullName evidence="3">Thioesterase family protein-like protein</fullName>
    </submittedName>
</protein>
<dbReference type="InterPro" id="IPR039298">
    <property type="entry name" value="ACOT13"/>
</dbReference>
<dbReference type="PANTHER" id="PTHR21660">
    <property type="entry name" value="THIOESTERASE SUPERFAMILY MEMBER-RELATED"/>
    <property type="match status" value="1"/>
</dbReference>
<organism evidence="3 4">
    <name type="scientific">Aulographum hederae CBS 113979</name>
    <dbReference type="NCBI Taxonomy" id="1176131"/>
    <lineage>
        <taxon>Eukaryota</taxon>
        <taxon>Fungi</taxon>
        <taxon>Dikarya</taxon>
        <taxon>Ascomycota</taxon>
        <taxon>Pezizomycotina</taxon>
        <taxon>Dothideomycetes</taxon>
        <taxon>Pleosporomycetidae</taxon>
        <taxon>Aulographales</taxon>
        <taxon>Aulographaceae</taxon>
    </lineage>
</organism>
<dbReference type="GO" id="GO:0047617">
    <property type="term" value="F:fatty acyl-CoA hydrolase activity"/>
    <property type="evidence" value="ECO:0007669"/>
    <property type="project" value="InterPro"/>
</dbReference>
<name>A0A6G1GM58_9PEZI</name>
<dbReference type="OrthoDB" id="2831072at2759"/>